<gene>
    <name evidence="1" type="ORF">METZ01_LOCUS464377</name>
</gene>
<name>A0A383AVC9_9ZZZZ</name>
<feature type="non-terminal residue" evidence="1">
    <location>
        <position position="62"/>
    </location>
</feature>
<organism evidence="1">
    <name type="scientific">marine metagenome</name>
    <dbReference type="NCBI Taxonomy" id="408172"/>
    <lineage>
        <taxon>unclassified sequences</taxon>
        <taxon>metagenomes</taxon>
        <taxon>ecological metagenomes</taxon>
    </lineage>
</organism>
<sequence>MSQEKSRDRPIGLFRVAAEDEIGGKAPERWVALGVMEGQPEAFGELPVVLVQEFPSVIRFVP</sequence>
<dbReference type="AlphaFoldDB" id="A0A383AVC9"/>
<dbReference type="EMBL" id="UINC01195109">
    <property type="protein sequence ID" value="SVE11523.1"/>
    <property type="molecule type" value="Genomic_DNA"/>
</dbReference>
<proteinExistence type="predicted"/>
<protein>
    <submittedName>
        <fullName evidence="1">Uncharacterized protein</fullName>
    </submittedName>
</protein>
<evidence type="ECO:0000313" key="1">
    <source>
        <dbReference type="EMBL" id="SVE11523.1"/>
    </source>
</evidence>
<reference evidence="1" key="1">
    <citation type="submission" date="2018-05" db="EMBL/GenBank/DDBJ databases">
        <authorList>
            <person name="Lanie J.A."/>
            <person name="Ng W.-L."/>
            <person name="Kazmierczak K.M."/>
            <person name="Andrzejewski T.M."/>
            <person name="Davidsen T.M."/>
            <person name="Wayne K.J."/>
            <person name="Tettelin H."/>
            <person name="Glass J.I."/>
            <person name="Rusch D."/>
            <person name="Podicherti R."/>
            <person name="Tsui H.-C.T."/>
            <person name="Winkler M.E."/>
        </authorList>
    </citation>
    <scope>NUCLEOTIDE SEQUENCE</scope>
</reference>
<accession>A0A383AVC9</accession>